<dbReference type="InterPro" id="IPR009339">
    <property type="entry name" value="DUF998"/>
</dbReference>
<feature type="transmembrane region" description="Helical" evidence="1">
    <location>
        <begin position="154"/>
        <end position="175"/>
    </location>
</feature>
<name>A0AAU4K807_9NOCA</name>
<dbReference type="RefSeq" id="WP_328858991.1">
    <property type="nucleotide sequence ID" value="NZ_CP108021.1"/>
</dbReference>
<feature type="transmembrane region" description="Helical" evidence="1">
    <location>
        <begin position="93"/>
        <end position="113"/>
    </location>
</feature>
<keyword evidence="3" id="KW-1185">Reference proteome</keyword>
<organism evidence="2 3">
    <name type="scientific">Williamsia herbipolensis</name>
    <dbReference type="NCBI Taxonomy" id="1603258"/>
    <lineage>
        <taxon>Bacteria</taxon>
        <taxon>Bacillati</taxon>
        <taxon>Actinomycetota</taxon>
        <taxon>Actinomycetes</taxon>
        <taxon>Mycobacteriales</taxon>
        <taxon>Nocardiaceae</taxon>
        <taxon>Williamsia</taxon>
    </lineage>
</organism>
<protein>
    <submittedName>
        <fullName evidence="2">DUF998 domain-containing protein</fullName>
    </submittedName>
</protein>
<keyword evidence="1" id="KW-0472">Membrane</keyword>
<accession>A0AAU4K807</accession>
<sequence>MRPRLRTGGDPVRVAAWLWLVGGVVYVVSEVLAVAAYPGFSLARDYISALGIPGDSPRATTMNVGAFIVHGLLFAVAGVVAASGLSGTRRARAAFAGLAVTNGVGNLLVGAFHSGTGPLHGVGALLAIVGGNAAIILAGGLLRTWGAPAAHCAASRAAGVIGIGCFVALLAVSGADTGIEGAIERGSVYTIIGWDLVTGVVLLVSGRRSPSRVSAAARRGTMER</sequence>
<proteinExistence type="predicted"/>
<gene>
    <name evidence="2" type="ORF">OG579_09940</name>
</gene>
<keyword evidence="1" id="KW-1133">Transmembrane helix</keyword>
<keyword evidence="1" id="KW-0812">Transmembrane</keyword>
<feature type="transmembrane region" description="Helical" evidence="1">
    <location>
        <begin position="12"/>
        <end position="40"/>
    </location>
</feature>
<feature type="transmembrane region" description="Helical" evidence="1">
    <location>
        <begin position="60"/>
        <end position="81"/>
    </location>
</feature>
<dbReference type="EMBL" id="CP108021">
    <property type="protein sequence ID" value="WUM22057.1"/>
    <property type="molecule type" value="Genomic_DNA"/>
</dbReference>
<reference evidence="2 3" key="1">
    <citation type="submission" date="2022-10" db="EMBL/GenBank/DDBJ databases">
        <title>The complete genomes of actinobacterial strains from the NBC collection.</title>
        <authorList>
            <person name="Joergensen T.S."/>
            <person name="Alvarez Arevalo M."/>
            <person name="Sterndorff E.B."/>
            <person name="Faurdal D."/>
            <person name="Vuksanovic O."/>
            <person name="Mourched A.-S."/>
            <person name="Charusanti P."/>
            <person name="Shaw S."/>
            <person name="Blin K."/>
            <person name="Weber T."/>
        </authorList>
    </citation>
    <scope>NUCLEOTIDE SEQUENCE [LARGE SCALE GENOMIC DNA]</scope>
    <source>
        <strain evidence="2 3">NBC_00319</strain>
    </source>
</reference>
<evidence type="ECO:0000313" key="3">
    <source>
        <dbReference type="Proteomes" id="UP001432128"/>
    </source>
</evidence>
<evidence type="ECO:0000313" key="2">
    <source>
        <dbReference type="EMBL" id="WUM22057.1"/>
    </source>
</evidence>
<dbReference type="Pfam" id="PF06197">
    <property type="entry name" value="DUF998"/>
    <property type="match status" value="1"/>
</dbReference>
<evidence type="ECO:0000256" key="1">
    <source>
        <dbReference type="SAM" id="Phobius"/>
    </source>
</evidence>
<dbReference type="KEGG" id="whr:OG579_09940"/>
<dbReference type="AlphaFoldDB" id="A0AAU4K807"/>
<feature type="transmembrane region" description="Helical" evidence="1">
    <location>
        <begin position="119"/>
        <end position="142"/>
    </location>
</feature>
<dbReference type="Proteomes" id="UP001432128">
    <property type="component" value="Chromosome"/>
</dbReference>
<feature type="transmembrane region" description="Helical" evidence="1">
    <location>
        <begin position="187"/>
        <end position="204"/>
    </location>
</feature>